<proteinExistence type="predicted"/>
<dbReference type="Proteomes" id="UP000295818">
    <property type="component" value="Unassembled WGS sequence"/>
</dbReference>
<feature type="transmembrane region" description="Helical" evidence="1">
    <location>
        <begin position="81"/>
        <end position="100"/>
    </location>
</feature>
<comment type="caution">
    <text evidence="2">The sequence shown here is derived from an EMBL/GenBank/DDBJ whole genome shotgun (WGS) entry which is preliminary data.</text>
</comment>
<keyword evidence="3" id="KW-1185">Reference proteome</keyword>
<organism evidence="2 3">
    <name type="scientific">Kribbella orskensis</name>
    <dbReference type="NCBI Taxonomy" id="2512216"/>
    <lineage>
        <taxon>Bacteria</taxon>
        <taxon>Bacillati</taxon>
        <taxon>Actinomycetota</taxon>
        <taxon>Actinomycetes</taxon>
        <taxon>Propionibacteriales</taxon>
        <taxon>Kribbellaceae</taxon>
        <taxon>Kribbella</taxon>
    </lineage>
</organism>
<sequence>MFTRTTQSQVPRAPATSARHATRTVVAALGLVTAFAGLEHGVGELTQPSTDPGSLFIESWPHVAAFEPLGGEPAMTLIPDLRVSGVVTILFSLALGWWAVRARARRRDGWLLLGLSVVLLLVGGGFGPPLLGLLLGYAMLRAVPSRPLARPPGTARRALGRRWRQLLVLTVSSFLALFPGMVLLRWWTGIDGSWLPALLTPAAFTALVLTLVAALAHDRTAGTSPEVER</sequence>
<keyword evidence="1" id="KW-0812">Transmembrane</keyword>
<dbReference type="EMBL" id="SLWM01000039">
    <property type="protein sequence ID" value="TCO09549.1"/>
    <property type="molecule type" value="Genomic_DNA"/>
</dbReference>
<feature type="transmembrane region" description="Helical" evidence="1">
    <location>
        <begin position="194"/>
        <end position="216"/>
    </location>
</feature>
<dbReference type="RefSeq" id="WP_132197111.1">
    <property type="nucleotide sequence ID" value="NZ_SLWM01000039.1"/>
</dbReference>
<keyword evidence="1" id="KW-1133">Transmembrane helix</keyword>
<evidence type="ECO:0000313" key="3">
    <source>
        <dbReference type="Proteomes" id="UP000295818"/>
    </source>
</evidence>
<gene>
    <name evidence="2" type="ORF">EV644_13916</name>
</gene>
<feature type="transmembrane region" description="Helical" evidence="1">
    <location>
        <begin position="112"/>
        <end position="140"/>
    </location>
</feature>
<protein>
    <submittedName>
        <fullName evidence="2">Uncharacterized protein</fullName>
    </submittedName>
</protein>
<keyword evidence="1" id="KW-0472">Membrane</keyword>
<reference evidence="2 3" key="1">
    <citation type="journal article" date="2015" name="Stand. Genomic Sci.">
        <title>Genomic Encyclopedia of Bacterial and Archaeal Type Strains, Phase III: the genomes of soil and plant-associated and newly described type strains.</title>
        <authorList>
            <person name="Whitman W.B."/>
            <person name="Woyke T."/>
            <person name="Klenk H.P."/>
            <person name="Zhou Y."/>
            <person name="Lilburn T.G."/>
            <person name="Beck B.J."/>
            <person name="De Vos P."/>
            <person name="Vandamme P."/>
            <person name="Eisen J.A."/>
            <person name="Garrity G."/>
            <person name="Hugenholtz P."/>
            <person name="Kyrpides N.C."/>
        </authorList>
    </citation>
    <scope>NUCLEOTIDE SEQUENCE [LARGE SCALE GENOMIC DNA]</scope>
    <source>
        <strain evidence="2 3">VKM Ac-2538</strain>
    </source>
</reference>
<name>A0ABY2B9P8_9ACTN</name>
<feature type="transmembrane region" description="Helical" evidence="1">
    <location>
        <begin position="166"/>
        <end position="188"/>
    </location>
</feature>
<evidence type="ECO:0000313" key="2">
    <source>
        <dbReference type="EMBL" id="TCO09549.1"/>
    </source>
</evidence>
<accession>A0ABY2B9P8</accession>
<evidence type="ECO:0000256" key="1">
    <source>
        <dbReference type="SAM" id="Phobius"/>
    </source>
</evidence>